<dbReference type="PANTHER" id="PTHR33909">
    <property type="entry name" value="SEC TRANSLOCON ACCESSORY COMPLEX SUBUNIT YAJC"/>
    <property type="match status" value="1"/>
</dbReference>
<proteinExistence type="inferred from homology"/>
<keyword evidence="3" id="KW-0813">Transport</keyword>
<dbReference type="Pfam" id="PF02699">
    <property type="entry name" value="YajC"/>
    <property type="match status" value="1"/>
</dbReference>
<comment type="similarity">
    <text evidence="2">Belongs to the YajC family.</text>
</comment>
<sequence>MQYSSLIFIVIIIVVMYFTMIRPQKRRQQEHQQTINNIKKGDQVVTIGRLHGVVDSINRDTKTVTLDCDGIYLEFDLNAIASVTAATAADTNEAASSASADAEPAKSAESNETAAKSDADNQPAK</sequence>
<dbReference type="GO" id="GO:0005886">
    <property type="term" value="C:plasma membrane"/>
    <property type="evidence" value="ECO:0007669"/>
    <property type="project" value="UniProtKB-SubCell"/>
</dbReference>
<evidence type="ECO:0000256" key="6">
    <source>
        <dbReference type="ARBA" id="ARBA00022927"/>
    </source>
</evidence>
<feature type="compositionally biased region" description="Low complexity" evidence="10">
    <location>
        <begin position="92"/>
        <end position="110"/>
    </location>
</feature>
<keyword evidence="7 11" id="KW-1133">Transmembrane helix</keyword>
<feature type="region of interest" description="Disordered" evidence="10">
    <location>
        <begin position="92"/>
        <end position="125"/>
    </location>
</feature>
<dbReference type="RefSeq" id="WP_260116596.1">
    <property type="nucleotide sequence ID" value="NZ_CP093361.1"/>
</dbReference>
<evidence type="ECO:0000313" key="12">
    <source>
        <dbReference type="EMBL" id="UQS86793.1"/>
    </source>
</evidence>
<evidence type="ECO:0000256" key="5">
    <source>
        <dbReference type="ARBA" id="ARBA00022692"/>
    </source>
</evidence>
<keyword evidence="4" id="KW-1003">Cell membrane</keyword>
<dbReference type="GO" id="GO:0015031">
    <property type="term" value="P:protein transport"/>
    <property type="evidence" value="ECO:0007669"/>
    <property type="project" value="UniProtKB-KW"/>
</dbReference>
<evidence type="ECO:0000256" key="10">
    <source>
        <dbReference type="SAM" id="MobiDB-lite"/>
    </source>
</evidence>
<dbReference type="SMART" id="SM01323">
    <property type="entry name" value="YajC"/>
    <property type="match status" value="1"/>
</dbReference>
<gene>
    <name evidence="12" type="primary">yajC</name>
    <name evidence="12" type="ORF">MOO44_07960</name>
</gene>
<evidence type="ECO:0000256" key="2">
    <source>
        <dbReference type="ARBA" id="ARBA00006742"/>
    </source>
</evidence>
<evidence type="ECO:0000256" key="9">
    <source>
        <dbReference type="ARBA" id="ARBA00023136"/>
    </source>
</evidence>
<keyword evidence="6" id="KW-0653">Protein transport</keyword>
<evidence type="ECO:0000256" key="1">
    <source>
        <dbReference type="ARBA" id="ARBA00004162"/>
    </source>
</evidence>
<evidence type="ECO:0000313" key="13">
    <source>
        <dbReference type="Proteomes" id="UP000831181"/>
    </source>
</evidence>
<evidence type="ECO:0000256" key="11">
    <source>
        <dbReference type="SAM" id="Phobius"/>
    </source>
</evidence>
<accession>A0A976RS09</accession>
<dbReference type="PANTHER" id="PTHR33909:SF1">
    <property type="entry name" value="SEC TRANSLOCON ACCESSORY COMPLEX SUBUNIT YAJC"/>
    <property type="match status" value="1"/>
</dbReference>
<protein>
    <submittedName>
        <fullName evidence="12">Preprotein translocase subunit YajC</fullName>
    </submittedName>
</protein>
<keyword evidence="8" id="KW-0811">Translocation</keyword>
<reference evidence="12" key="1">
    <citation type="journal article" date="2022" name="Int. J. Syst. Evol. Microbiol.">
        <title>Apilactobacillus apisilvae sp. nov., Nicolia spurrieriana gen. nov. sp. nov., Bombilactobacillus folatiphilus sp. nov. and Bombilactobacillus thymidiniphilus sp. nov., four new lactic acid bacterial isolates from stingless bees Tetragonula carbonaria and Austroplebeia australis.</title>
        <authorList>
            <person name="Oliphant S.A."/>
            <person name="Watson-Haigh N.S."/>
            <person name="Sumby K.M."/>
            <person name="Gardner J."/>
            <person name="Groom S."/>
            <person name="Jiranek V."/>
        </authorList>
    </citation>
    <scope>NUCLEOTIDE SEQUENCE</scope>
    <source>
        <strain evidence="12">SGEP1_A5</strain>
    </source>
</reference>
<evidence type="ECO:0000256" key="8">
    <source>
        <dbReference type="ARBA" id="ARBA00023010"/>
    </source>
</evidence>
<dbReference type="PRINTS" id="PR01853">
    <property type="entry name" value="YAJCTRNLCASE"/>
</dbReference>
<keyword evidence="9 11" id="KW-0472">Membrane</keyword>
<evidence type="ECO:0000256" key="7">
    <source>
        <dbReference type="ARBA" id="ARBA00022989"/>
    </source>
</evidence>
<evidence type="ECO:0000256" key="4">
    <source>
        <dbReference type="ARBA" id="ARBA00022475"/>
    </source>
</evidence>
<dbReference type="AlphaFoldDB" id="A0A976RS09"/>
<organism evidence="12 13">
    <name type="scientific">Nicoliella spurrieriana</name>
    <dbReference type="NCBI Taxonomy" id="2925830"/>
    <lineage>
        <taxon>Bacteria</taxon>
        <taxon>Bacillati</taxon>
        <taxon>Bacillota</taxon>
        <taxon>Bacilli</taxon>
        <taxon>Lactobacillales</taxon>
        <taxon>Lactobacillaceae</taxon>
        <taxon>Nicoliella</taxon>
    </lineage>
</organism>
<dbReference type="NCBIfam" id="TIGR00739">
    <property type="entry name" value="yajC"/>
    <property type="match status" value="1"/>
</dbReference>
<dbReference type="Proteomes" id="UP000831181">
    <property type="component" value="Chromosome"/>
</dbReference>
<dbReference type="InterPro" id="IPR003849">
    <property type="entry name" value="Preprotein_translocase_YajC"/>
</dbReference>
<feature type="transmembrane region" description="Helical" evidence="11">
    <location>
        <begin position="6"/>
        <end position="23"/>
    </location>
</feature>
<dbReference type="EMBL" id="CP093361">
    <property type="protein sequence ID" value="UQS86793.1"/>
    <property type="molecule type" value="Genomic_DNA"/>
</dbReference>
<keyword evidence="5 11" id="KW-0812">Transmembrane</keyword>
<name>A0A976RS09_9LACO</name>
<comment type="subcellular location">
    <subcellularLocation>
        <location evidence="1">Cell membrane</location>
        <topology evidence="1">Single-pass membrane protein</topology>
    </subcellularLocation>
</comment>
<dbReference type="KEGG" id="lbe:MOO44_07960"/>
<keyword evidence="13" id="KW-1185">Reference proteome</keyword>
<evidence type="ECO:0000256" key="3">
    <source>
        <dbReference type="ARBA" id="ARBA00022448"/>
    </source>
</evidence>